<comment type="caution">
    <text evidence="1">The sequence shown here is derived from an EMBL/GenBank/DDBJ whole genome shotgun (WGS) entry which is preliminary data.</text>
</comment>
<evidence type="ECO:0000313" key="1">
    <source>
        <dbReference type="EMBL" id="KAK9708438.1"/>
    </source>
</evidence>
<gene>
    <name evidence="1" type="ORF">QE152_g27191</name>
</gene>
<dbReference type="AlphaFoldDB" id="A0AAW1JVG5"/>
<accession>A0AAW1JVG5</accession>
<proteinExistence type="predicted"/>
<reference evidence="1 2" key="1">
    <citation type="journal article" date="2024" name="BMC Genomics">
        <title>De novo assembly and annotation of Popillia japonica's genome with initial clues to its potential as an invasive pest.</title>
        <authorList>
            <person name="Cucini C."/>
            <person name="Boschi S."/>
            <person name="Funari R."/>
            <person name="Cardaioli E."/>
            <person name="Iannotti N."/>
            <person name="Marturano G."/>
            <person name="Paoli F."/>
            <person name="Bruttini M."/>
            <person name="Carapelli A."/>
            <person name="Frati F."/>
            <person name="Nardi F."/>
        </authorList>
    </citation>
    <scope>NUCLEOTIDE SEQUENCE [LARGE SCALE GENOMIC DNA]</scope>
    <source>
        <strain evidence="1">DMR45628</strain>
    </source>
</reference>
<protein>
    <submittedName>
        <fullName evidence="1">Uncharacterized protein</fullName>
    </submittedName>
</protein>
<keyword evidence="2" id="KW-1185">Reference proteome</keyword>
<dbReference type="EMBL" id="JASPKY010000329">
    <property type="protein sequence ID" value="KAK9708438.1"/>
    <property type="molecule type" value="Genomic_DNA"/>
</dbReference>
<evidence type="ECO:0000313" key="2">
    <source>
        <dbReference type="Proteomes" id="UP001458880"/>
    </source>
</evidence>
<name>A0AAW1JVG5_POPJA</name>
<sequence length="74" mass="8415">MTTTCHGAEITNSSTRIGEKMKPNAVIDYNNTKKETDIADQLSSYHSSLRKSLRRYKKVAIDLLFRVAVDTRKP</sequence>
<organism evidence="1 2">
    <name type="scientific">Popillia japonica</name>
    <name type="common">Japanese beetle</name>
    <dbReference type="NCBI Taxonomy" id="7064"/>
    <lineage>
        <taxon>Eukaryota</taxon>
        <taxon>Metazoa</taxon>
        <taxon>Ecdysozoa</taxon>
        <taxon>Arthropoda</taxon>
        <taxon>Hexapoda</taxon>
        <taxon>Insecta</taxon>
        <taxon>Pterygota</taxon>
        <taxon>Neoptera</taxon>
        <taxon>Endopterygota</taxon>
        <taxon>Coleoptera</taxon>
        <taxon>Polyphaga</taxon>
        <taxon>Scarabaeiformia</taxon>
        <taxon>Scarabaeidae</taxon>
        <taxon>Rutelinae</taxon>
        <taxon>Popillia</taxon>
    </lineage>
</organism>
<dbReference type="Proteomes" id="UP001458880">
    <property type="component" value="Unassembled WGS sequence"/>
</dbReference>